<dbReference type="Proteomes" id="UP000243002">
    <property type="component" value="Unassembled WGS sequence"/>
</dbReference>
<evidence type="ECO:0000313" key="1">
    <source>
        <dbReference type="EMBL" id="PSJ04211.1"/>
    </source>
</evidence>
<comment type="caution">
    <text evidence="1">The sequence shown here is derived from an EMBL/GenBank/DDBJ whole genome shotgun (WGS) entry which is preliminary data.</text>
</comment>
<proteinExistence type="predicted"/>
<dbReference type="PANTHER" id="PTHR39441">
    <property type="entry name" value="DUF2252 DOMAIN-CONTAINING PROTEIN"/>
    <property type="match status" value="1"/>
</dbReference>
<dbReference type="PANTHER" id="PTHR39441:SF1">
    <property type="entry name" value="DUF2252 DOMAIN-CONTAINING PROTEIN"/>
    <property type="match status" value="1"/>
</dbReference>
<evidence type="ECO:0000313" key="2">
    <source>
        <dbReference type="Proteomes" id="UP000243002"/>
    </source>
</evidence>
<dbReference type="InterPro" id="IPR018721">
    <property type="entry name" value="DUF2252"/>
</dbReference>
<name>A0A2P7MSM9_9CYAN</name>
<reference evidence="1 2" key="1">
    <citation type="journal article" date="2018" name="Environ. Microbiol.">
        <title>Ecological and genomic features of two widespread freshwater picocyanobacteria.</title>
        <authorList>
            <person name="Cabello-Yeves P.J."/>
            <person name="Picazo A."/>
            <person name="Camacho A."/>
            <person name="Callieri C."/>
            <person name="Rosselli R."/>
            <person name="Roda-Garcia J.J."/>
            <person name="Coutinho F.H."/>
            <person name="Rodriguez-Valera F."/>
        </authorList>
    </citation>
    <scope>NUCLEOTIDE SEQUENCE [LARGE SCALE GENOMIC DNA]</scope>
    <source>
        <strain evidence="1 2">Tous</strain>
    </source>
</reference>
<dbReference type="EMBL" id="PXXO01000014">
    <property type="protein sequence ID" value="PSJ04211.1"/>
    <property type="molecule type" value="Genomic_DNA"/>
</dbReference>
<gene>
    <name evidence="1" type="ORF">C7K55_11140</name>
</gene>
<dbReference type="Pfam" id="PF10009">
    <property type="entry name" value="DUF2252"/>
    <property type="match status" value="1"/>
</dbReference>
<keyword evidence="2" id="KW-1185">Reference proteome</keyword>
<dbReference type="AlphaFoldDB" id="A0A2P7MSM9"/>
<sequence>MGEHINPAPEVRPRGSQLVHCLTLCSAMLIPSPGGERPTMNSSVRLDPLKLLRQQEATRLPWLLPERRRRMAESPFAFFRGAAIVMAADLGRQPHSGLMVQLCGDAHLLNFGFYGSPERQLLFGINDFDETHPGPFEWDVQRLAASFVLAARSLGLSEKQQSRVCRRTVRAYGEAMAEFAAMPQIPMWVAQLPLERLIDERASANFRGHLKKVTAAALQRDSRQAVRKLCEPDGNGELRFRHQPPLIWRFDALDQAWLAGMDWHDWSQNGLRSYMGSMASTMQHLMGHYQHKDSALKAVGVGSIGTRCGINLFVGQHPEDVLVLQGKQAEPSVLAPYVNLPAPEHQGQRVVEGQRLLQTASDAFLGWGTNPAGDHIYVRHFRDWKASVDVAQLDADGLKDYGRLCGWTLAKAHARGGDRRAIAVHIDDPKRFAEGVLEQAILHADLAEADHASFVGAIIQGHEPGAETP</sequence>
<accession>A0A2P7MSM9</accession>
<protein>
    <submittedName>
        <fullName evidence="1">DUF2252 domain-containing protein</fullName>
    </submittedName>
</protein>
<organism evidence="1 2">
    <name type="scientific">Cyanobium usitatum str. Tous</name>
    <dbReference type="NCBI Taxonomy" id="2116684"/>
    <lineage>
        <taxon>Bacteria</taxon>
        <taxon>Bacillati</taxon>
        <taxon>Cyanobacteriota</taxon>
        <taxon>Cyanophyceae</taxon>
        <taxon>Synechococcales</taxon>
        <taxon>Prochlorococcaceae</taxon>
        <taxon>Cyanobium</taxon>
    </lineage>
</organism>